<dbReference type="EMBL" id="GL385395">
    <property type="protein sequence ID" value="EJT80772.1"/>
    <property type="molecule type" value="Genomic_DNA"/>
</dbReference>
<evidence type="ECO:0000313" key="3">
    <source>
        <dbReference type="Proteomes" id="UP000006039"/>
    </source>
</evidence>
<dbReference type="VEuPathDB" id="FungiDB:GGTG_00766"/>
<keyword evidence="3" id="KW-1185">Reference proteome</keyword>
<accession>J3NHM9</accession>
<sequence>MSWLGRHPACLGWPWWRDKSLPLPVGLAPASHVTAAARWVTRSCSGGRLRQWGEMSPYARGIMRDYAGACRDLACKCCVWSQEAMRTPMPIQVPDPYGRRIFFSRSLPRVGLEALRTSAMYGLIPGDELTKPGHQEAEISAWERHCPQ</sequence>
<organism evidence="1">
    <name type="scientific">Gaeumannomyces tritici (strain R3-111a-1)</name>
    <name type="common">Wheat and barley take-all root rot fungus</name>
    <name type="synonym">Gaeumannomyces graminis var. tritici</name>
    <dbReference type="NCBI Taxonomy" id="644352"/>
    <lineage>
        <taxon>Eukaryota</taxon>
        <taxon>Fungi</taxon>
        <taxon>Dikarya</taxon>
        <taxon>Ascomycota</taxon>
        <taxon>Pezizomycotina</taxon>
        <taxon>Sordariomycetes</taxon>
        <taxon>Sordariomycetidae</taxon>
        <taxon>Magnaporthales</taxon>
        <taxon>Magnaporthaceae</taxon>
        <taxon>Gaeumannomyces</taxon>
    </lineage>
</organism>
<dbReference type="GeneID" id="20341224"/>
<reference evidence="3" key="1">
    <citation type="submission" date="2010-07" db="EMBL/GenBank/DDBJ databases">
        <title>The genome sequence of Gaeumannomyces graminis var. tritici strain R3-111a-1.</title>
        <authorList>
            <consortium name="The Broad Institute Genome Sequencing Platform"/>
            <person name="Ma L.-J."/>
            <person name="Dead R."/>
            <person name="Young S."/>
            <person name="Zeng Q."/>
            <person name="Koehrsen M."/>
            <person name="Alvarado L."/>
            <person name="Berlin A."/>
            <person name="Chapman S.B."/>
            <person name="Chen Z."/>
            <person name="Freedman E."/>
            <person name="Gellesch M."/>
            <person name="Goldberg J."/>
            <person name="Griggs A."/>
            <person name="Gujja S."/>
            <person name="Heilman E.R."/>
            <person name="Heiman D."/>
            <person name="Hepburn T."/>
            <person name="Howarth C."/>
            <person name="Jen D."/>
            <person name="Larson L."/>
            <person name="Mehta T."/>
            <person name="Neiman D."/>
            <person name="Pearson M."/>
            <person name="Roberts A."/>
            <person name="Saif S."/>
            <person name="Shea T."/>
            <person name="Shenoy N."/>
            <person name="Sisk P."/>
            <person name="Stolte C."/>
            <person name="Sykes S."/>
            <person name="Walk T."/>
            <person name="White J."/>
            <person name="Yandava C."/>
            <person name="Haas B."/>
            <person name="Nusbaum C."/>
            <person name="Birren B."/>
        </authorList>
    </citation>
    <scope>NUCLEOTIDE SEQUENCE [LARGE SCALE GENOMIC DNA]</scope>
    <source>
        <strain evidence="3">R3-111a-1</strain>
    </source>
</reference>
<dbReference type="AlphaFoldDB" id="J3NHM9"/>
<evidence type="ECO:0000313" key="2">
    <source>
        <dbReference type="EnsemblFungi" id="EJT80772"/>
    </source>
</evidence>
<dbReference type="Proteomes" id="UP000006039">
    <property type="component" value="Unassembled WGS sequence"/>
</dbReference>
<proteinExistence type="predicted"/>
<reference evidence="1" key="2">
    <citation type="submission" date="2010-07" db="EMBL/GenBank/DDBJ databases">
        <authorList>
            <consortium name="The Broad Institute Genome Sequencing Platform"/>
            <consortium name="Broad Institute Genome Sequencing Center for Infectious Disease"/>
            <person name="Ma L.-J."/>
            <person name="Dead R."/>
            <person name="Young S."/>
            <person name="Zeng Q."/>
            <person name="Koehrsen M."/>
            <person name="Alvarado L."/>
            <person name="Berlin A."/>
            <person name="Chapman S.B."/>
            <person name="Chen Z."/>
            <person name="Freedman E."/>
            <person name="Gellesch M."/>
            <person name="Goldberg J."/>
            <person name="Griggs A."/>
            <person name="Gujja S."/>
            <person name="Heilman E.R."/>
            <person name="Heiman D."/>
            <person name="Hepburn T."/>
            <person name="Howarth C."/>
            <person name="Jen D."/>
            <person name="Larson L."/>
            <person name="Mehta T."/>
            <person name="Neiman D."/>
            <person name="Pearson M."/>
            <person name="Roberts A."/>
            <person name="Saif S."/>
            <person name="Shea T."/>
            <person name="Shenoy N."/>
            <person name="Sisk P."/>
            <person name="Stolte C."/>
            <person name="Sykes S."/>
            <person name="Walk T."/>
            <person name="White J."/>
            <person name="Yandava C."/>
            <person name="Haas B."/>
            <person name="Nusbaum C."/>
            <person name="Birren B."/>
        </authorList>
    </citation>
    <scope>NUCLEOTIDE SEQUENCE</scope>
    <source>
        <strain evidence="1">R3-111a-1</strain>
    </source>
</reference>
<reference evidence="2" key="4">
    <citation type="journal article" date="2015" name="G3 (Bethesda)">
        <title>Genome sequences of three phytopathogenic species of the Magnaporthaceae family of fungi.</title>
        <authorList>
            <person name="Okagaki L.H."/>
            <person name="Nunes C.C."/>
            <person name="Sailsbery J."/>
            <person name="Clay B."/>
            <person name="Brown D."/>
            <person name="John T."/>
            <person name="Oh Y."/>
            <person name="Young N."/>
            <person name="Fitzgerald M."/>
            <person name="Haas B.J."/>
            <person name="Zeng Q."/>
            <person name="Young S."/>
            <person name="Adiconis X."/>
            <person name="Fan L."/>
            <person name="Levin J.Z."/>
            <person name="Mitchell T.K."/>
            <person name="Okubara P.A."/>
            <person name="Farman M.L."/>
            <person name="Kohn L.M."/>
            <person name="Birren B."/>
            <person name="Ma L.-J."/>
            <person name="Dean R.A."/>
        </authorList>
    </citation>
    <scope>NUCLEOTIDE SEQUENCE</scope>
    <source>
        <strain evidence="2">R3-111a-1</strain>
    </source>
</reference>
<dbReference type="RefSeq" id="XP_009216781.1">
    <property type="nucleotide sequence ID" value="XM_009218517.1"/>
</dbReference>
<name>J3NHM9_GAET3</name>
<evidence type="ECO:0000313" key="1">
    <source>
        <dbReference type="EMBL" id="EJT80772.1"/>
    </source>
</evidence>
<protein>
    <submittedName>
        <fullName evidence="1 2">Uncharacterized protein</fullName>
    </submittedName>
</protein>
<reference evidence="1" key="3">
    <citation type="submission" date="2010-09" db="EMBL/GenBank/DDBJ databases">
        <title>Annotation of Gaeumannomyces graminis var. tritici R3-111a-1.</title>
        <authorList>
            <consortium name="The Broad Institute Genome Sequencing Platform"/>
            <person name="Ma L.-J."/>
            <person name="Dead R."/>
            <person name="Young S.K."/>
            <person name="Zeng Q."/>
            <person name="Gargeya S."/>
            <person name="Fitzgerald M."/>
            <person name="Haas B."/>
            <person name="Abouelleil A."/>
            <person name="Alvarado L."/>
            <person name="Arachchi H.M."/>
            <person name="Berlin A."/>
            <person name="Brown A."/>
            <person name="Chapman S.B."/>
            <person name="Chen Z."/>
            <person name="Dunbar C."/>
            <person name="Freedman E."/>
            <person name="Gearin G."/>
            <person name="Gellesch M."/>
            <person name="Goldberg J."/>
            <person name="Griggs A."/>
            <person name="Gujja S."/>
            <person name="Heiman D."/>
            <person name="Howarth C."/>
            <person name="Larson L."/>
            <person name="Lui A."/>
            <person name="MacDonald P.J.P."/>
            <person name="Mehta T."/>
            <person name="Montmayeur A."/>
            <person name="Murphy C."/>
            <person name="Neiman D."/>
            <person name="Pearson M."/>
            <person name="Priest M."/>
            <person name="Roberts A."/>
            <person name="Saif S."/>
            <person name="Shea T."/>
            <person name="Shenoy N."/>
            <person name="Sisk P."/>
            <person name="Stolte C."/>
            <person name="Sykes S."/>
            <person name="Yandava C."/>
            <person name="Wortman J."/>
            <person name="Nusbaum C."/>
            <person name="Birren B."/>
        </authorList>
    </citation>
    <scope>NUCLEOTIDE SEQUENCE</scope>
    <source>
        <strain evidence="1">R3-111a-1</strain>
    </source>
</reference>
<dbReference type="HOGENOM" id="CLU_1758905_0_0_1"/>
<reference evidence="2" key="5">
    <citation type="submission" date="2018-04" db="UniProtKB">
        <authorList>
            <consortium name="EnsemblFungi"/>
        </authorList>
    </citation>
    <scope>IDENTIFICATION</scope>
    <source>
        <strain evidence="2">R3-111a-1</strain>
    </source>
</reference>
<gene>
    <name evidence="2" type="primary">20341224</name>
    <name evidence="1" type="ORF">GGTG_00766</name>
</gene>
<dbReference type="EnsemblFungi" id="EJT80772">
    <property type="protein sequence ID" value="EJT80772"/>
    <property type="gene ID" value="GGTG_00766"/>
</dbReference>